<dbReference type="InterPro" id="IPR001387">
    <property type="entry name" value="Cro/C1-type_HTH"/>
</dbReference>
<dbReference type="InterPro" id="IPR010982">
    <property type="entry name" value="Lambda_DNA-bd_dom_sf"/>
</dbReference>
<dbReference type="PROSITE" id="PS50943">
    <property type="entry name" value="HTH_CROC1"/>
    <property type="match status" value="1"/>
</dbReference>
<evidence type="ECO:0000256" key="1">
    <source>
        <dbReference type="ARBA" id="ARBA00007227"/>
    </source>
</evidence>
<reference evidence="4" key="1">
    <citation type="submission" date="2017-08" db="EMBL/GenBank/DDBJ databases">
        <title>A dynamic microbial community with high functional redundancy inhabits the cold, oxic subseafloor aquifer.</title>
        <authorList>
            <person name="Tully B.J."/>
            <person name="Wheat C.G."/>
            <person name="Glazer B.T."/>
            <person name="Huber J.A."/>
        </authorList>
    </citation>
    <scope>NUCLEOTIDE SEQUENCE [LARGE SCALE GENOMIC DNA]</scope>
</reference>
<sequence>MFAERLIRARKAAGLSMNALGQEVGISANAIKKYEHGINMPSSSNLLKLAKALGVRTEYFFRPVKVELQGIEYRKRSNASKKLLNQITGDVMEQAERWAELLDLYPDSVKPVPDFSLPKGLAKKISSPEEIEAIADQMRSEWELGLNPIPDMVDTLESNGVMVISTKVESNKKFDGLAGNINTTPVIVISVHQPGDRQRFTLAHELGHLVLDGRLSDDIDEEKACNHFAGAFLLPKTSLYQHLGENRQALEPQELYMLKHEFGISMMAILMRAGQCGVISANLKTQYYMKFNKLRWRTKEPGDPYPKEDTYLFKQLAYRALGEDYIGESKAAELMSVSLASFHKERKLGVMSAAAD</sequence>
<evidence type="ECO:0000313" key="4">
    <source>
        <dbReference type="Proteomes" id="UP000228987"/>
    </source>
</evidence>
<dbReference type="PANTHER" id="PTHR43236">
    <property type="entry name" value="ANTITOXIN HIGA1"/>
    <property type="match status" value="1"/>
</dbReference>
<dbReference type="SUPFAM" id="SSF47413">
    <property type="entry name" value="lambda repressor-like DNA-binding domains"/>
    <property type="match status" value="1"/>
</dbReference>
<proteinExistence type="inferred from homology"/>
<dbReference type="Pfam" id="PF01381">
    <property type="entry name" value="HTH_3"/>
    <property type="match status" value="1"/>
</dbReference>
<gene>
    <name evidence="3" type="ORF">COA71_00050</name>
</gene>
<organism evidence="3 4">
    <name type="scientific">SAR86 cluster bacterium</name>
    <dbReference type="NCBI Taxonomy" id="2030880"/>
    <lineage>
        <taxon>Bacteria</taxon>
        <taxon>Pseudomonadati</taxon>
        <taxon>Pseudomonadota</taxon>
        <taxon>Gammaproteobacteria</taxon>
        <taxon>SAR86 cluster</taxon>
    </lineage>
</organism>
<dbReference type="CDD" id="cd00093">
    <property type="entry name" value="HTH_XRE"/>
    <property type="match status" value="1"/>
</dbReference>
<comment type="similarity">
    <text evidence="1">Belongs to the short-chain fatty acyl-CoA assimilation regulator (ScfR) family.</text>
</comment>
<dbReference type="Gene3D" id="1.10.10.2910">
    <property type="match status" value="1"/>
</dbReference>
<dbReference type="Proteomes" id="UP000228987">
    <property type="component" value="Unassembled WGS sequence"/>
</dbReference>
<dbReference type="Gene3D" id="1.10.260.40">
    <property type="entry name" value="lambda repressor-like DNA-binding domains"/>
    <property type="match status" value="1"/>
</dbReference>
<feature type="domain" description="HTH cro/C1-type" evidence="2">
    <location>
        <begin position="6"/>
        <end position="60"/>
    </location>
</feature>
<evidence type="ECO:0000259" key="2">
    <source>
        <dbReference type="PROSITE" id="PS50943"/>
    </source>
</evidence>
<accession>A0A2A5CHG2</accession>
<dbReference type="InterPro" id="IPR010359">
    <property type="entry name" value="IrrE_HExxH"/>
</dbReference>
<dbReference type="PANTHER" id="PTHR43236:SF1">
    <property type="entry name" value="BLL7220 PROTEIN"/>
    <property type="match status" value="1"/>
</dbReference>
<evidence type="ECO:0000313" key="3">
    <source>
        <dbReference type="EMBL" id="PCJ43309.1"/>
    </source>
</evidence>
<protein>
    <submittedName>
        <fullName evidence="3">Transcriptional regulator</fullName>
    </submittedName>
</protein>
<dbReference type="AlphaFoldDB" id="A0A2A5CHG2"/>
<dbReference type="SMART" id="SM00530">
    <property type="entry name" value="HTH_XRE"/>
    <property type="match status" value="1"/>
</dbReference>
<name>A0A2A5CHG2_9GAMM</name>
<dbReference type="EMBL" id="NVWI01000001">
    <property type="protein sequence ID" value="PCJ43309.1"/>
    <property type="molecule type" value="Genomic_DNA"/>
</dbReference>
<dbReference type="Pfam" id="PF06114">
    <property type="entry name" value="Peptidase_M78"/>
    <property type="match status" value="1"/>
</dbReference>
<dbReference type="GO" id="GO:0003677">
    <property type="term" value="F:DNA binding"/>
    <property type="evidence" value="ECO:0007669"/>
    <property type="project" value="InterPro"/>
</dbReference>
<comment type="caution">
    <text evidence="3">The sequence shown here is derived from an EMBL/GenBank/DDBJ whole genome shotgun (WGS) entry which is preliminary data.</text>
</comment>
<dbReference type="InterPro" id="IPR052345">
    <property type="entry name" value="Rad_response_metalloprotease"/>
</dbReference>